<dbReference type="OrthoDB" id="9804372at2"/>
<keyword evidence="7 9" id="KW-0378">Hydrolase</keyword>
<dbReference type="Pfam" id="PF03167">
    <property type="entry name" value="UDG"/>
    <property type="match status" value="1"/>
</dbReference>
<accession>A0A844B7Q7</accession>
<evidence type="ECO:0000259" key="10">
    <source>
        <dbReference type="SMART" id="SM00986"/>
    </source>
</evidence>
<evidence type="ECO:0000256" key="7">
    <source>
        <dbReference type="ARBA" id="ARBA00022801"/>
    </source>
</evidence>
<proteinExistence type="inferred from homology"/>
<dbReference type="NCBIfam" id="NF003589">
    <property type="entry name" value="PRK05254.1-2"/>
    <property type="match status" value="1"/>
</dbReference>
<keyword evidence="8 9" id="KW-0234">DNA repair</keyword>
<evidence type="ECO:0000256" key="1">
    <source>
        <dbReference type="ARBA" id="ARBA00001400"/>
    </source>
</evidence>
<dbReference type="NCBIfam" id="NF003588">
    <property type="entry name" value="PRK05254.1-1"/>
    <property type="match status" value="1"/>
</dbReference>
<reference evidence="11 12" key="1">
    <citation type="submission" date="2019-11" db="EMBL/GenBank/DDBJ databases">
        <title>Caenimonas koreensis gen. nov., sp. nov., isolated from activated sludge.</title>
        <authorList>
            <person name="Seung H.R."/>
        </authorList>
    </citation>
    <scope>NUCLEOTIDE SEQUENCE [LARGE SCALE GENOMIC DNA]</scope>
    <source>
        <strain evidence="11 12">EMB320</strain>
    </source>
</reference>
<evidence type="ECO:0000256" key="4">
    <source>
        <dbReference type="ARBA" id="ARBA00012030"/>
    </source>
</evidence>
<keyword evidence="9" id="KW-0963">Cytoplasm</keyword>
<evidence type="ECO:0000256" key="3">
    <source>
        <dbReference type="ARBA" id="ARBA00008184"/>
    </source>
</evidence>
<feature type="active site" description="Proton acceptor" evidence="9">
    <location>
        <position position="126"/>
    </location>
</feature>
<evidence type="ECO:0000256" key="5">
    <source>
        <dbReference type="ARBA" id="ARBA00018429"/>
    </source>
</evidence>
<name>A0A844B7Q7_9BURK</name>
<dbReference type="Proteomes" id="UP000487350">
    <property type="component" value="Unassembled WGS sequence"/>
</dbReference>
<dbReference type="GO" id="GO:0097510">
    <property type="term" value="P:base-excision repair, AP site formation via deaminated base removal"/>
    <property type="evidence" value="ECO:0007669"/>
    <property type="project" value="TreeGrafter"/>
</dbReference>
<dbReference type="EMBL" id="WJBU01000021">
    <property type="protein sequence ID" value="MRD49192.1"/>
    <property type="molecule type" value="Genomic_DNA"/>
</dbReference>
<feature type="domain" description="Uracil-DNA glycosylase-like" evidence="10">
    <location>
        <begin position="111"/>
        <end position="280"/>
    </location>
</feature>
<dbReference type="NCBIfam" id="NF003591">
    <property type="entry name" value="PRK05254.1-4"/>
    <property type="match status" value="1"/>
</dbReference>
<dbReference type="SUPFAM" id="SSF52141">
    <property type="entry name" value="Uracil-DNA glycosylase-like"/>
    <property type="match status" value="1"/>
</dbReference>
<comment type="subcellular location">
    <subcellularLocation>
        <location evidence="9">Cytoplasm</location>
    </subcellularLocation>
</comment>
<protein>
    <recommendedName>
        <fullName evidence="5 9">Uracil-DNA glycosylase</fullName>
        <shortName evidence="9">UDG</shortName>
        <ecNumber evidence="4 9">3.2.2.27</ecNumber>
    </recommendedName>
</protein>
<dbReference type="EC" id="3.2.2.27" evidence="4 9"/>
<dbReference type="PANTHER" id="PTHR11264">
    <property type="entry name" value="URACIL-DNA GLYCOSYLASE"/>
    <property type="match status" value="1"/>
</dbReference>
<keyword evidence="12" id="KW-1185">Reference proteome</keyword>
<dbReference type="AlphaFoldDB" id="A0A844B7Q7"/>
<dbReference type="Gene3D" id="3.40.470.10">
    <property type="entry name" value="Uracil-DNA glycosylase-like domain"/>
    <property type="match status" value="1"/>
</dbReference>
<dbReference type="NCBIfam" id="TIGR00628">
    <property type="entry name" value="ung"/>
    <property type="match status" value="1"/>
</dbReference>
<comment type="catalytic activity">
    <reaction evidence="1 9">
        <text>Hydrolyzes single-stranded DNA or mismatched double-stranded DNA and polynucleotides, releasing free uracil.</text>
        <dbReference type="EC" id="3.2.2.27"/>
    </reaction>
</comment>
<organism evidence="11 12">
    <name type="scientific">Caenimonas koreensis DSM 17982</name>
    <dbReference type="NCBI Taxonomy" id="1121255"/>
    <lineage>
        <taxon>Bacteria</taxon>
        <taxon>Pseudomonadati</taxon>
        <taxon>Pseudomonadota</taxon>
        <taxon>Betaproteobacteria</taxon>
        <taxon>Burkholderiales</taxon>
        <taxon>Comamonadaceae</taxon>
        <taxon>Caenimonas</taxon>
    </lineage>
</organism>
<dbReference type="InterPro" id="IPR036895">
    <property type="entry name" value="Uracil-DNA_glycosylase-like_sf"/>
</dbReference>
<dbReference type="HAMAP" id="MF_00148">
    <property type="entry name" value="UDG"/>
    <property type="match status" value="1"/>
</dbReference>
<keyword evidence="11" id="KW-0326">Glycosidase</keyword>
<comment type="similarity">
    <text evidence="3 9">Belongs to the uracil-DNA glycosylase (UDG) superfamily. UNG family.</text>
</comment>
<dbReference type="GO" id="GO:0005737">
    <property type="term" value="C:cytoplasm"/>
    <property type="evidence" value="ECO:0007669"/>
    <property type="project" value="UniProtKB-SubCell"/>
</dbReference>
<gene>
    <name evidence="9" type="primary">ung</name>
    <name evidence="11" type="ORF">GHT07_18110</name>
</gene>
<evidence type="ECO:0000256" key="9">
    <source>
        <dbReference type="HAMAP-Rule" id="MF_00148"/>
    </source>
</evidence>
<sequence>MPGCTRSSSGRRSCELTNPATHWPSCSTTDQPLNVAAKRVPDRRQATLIPVEQPPQLQRWAPDEWPVDAGWRKVVQEFFSSRHGHRLADFIRQRLAEGATIYPPEPLRALELTPLAGVHAVIVGQDPYHGAGQAEGLAFSVPPGVRIPPSLVNIFKESRGSTGGPMAASGSLVEWARRGVLLLNTSLTVEDGRPGSHAGKGWEELTDALLAQVAASASPCVFFLWGAHAQAKAGLIELTAKRNGRDFLVLQANHPSPLSARRPPVPFLGSGHFEVARQWLAARGCTAAF</sequence>
<dbReference type="NCBIfam" id="NF003592">
    <property type="entry name" value="PRK05254.1-5"/>
    <property type="match status" value="1"/>
</dbReference>
<evidence type="ECO:0000313" key="11">
    <source>
        <dbReference type="EMBL" id="MRD49192.1"/>
    </source>
</evidence>
<dbReference type="GO" id="GO:0004844">
    <property type="term" value="F:uracil DNA N-glycosylase activity"/>
    <property type="evidence" value="ECO:0007669"/>
    <property type="project" value="UniProtKB-UniRule"/>
</dbReference>
<dbReference type="CDD" id="cd10027">
    <property type="entry name" value="UDG-F1-like"/>
    <property type="match status" value="1"/>
</dbReference>
<evidence type="ECO:0000256" key="6">
    <source>
        <dbReference type="ARBA" id="ARBA00022763"/>
    </source>
</evidence>
<dbReference type="PANTHER" id="PTHR11264:SF0">
    <property type="entry name" value="URACIL-DNA GLYCOSYLASE"/>
    <property type="match status" value="1"/>
</dbReference>
<comment type="function">
    <text evidence="2 9">Excises uracil residues from the DNA which can arise as a result of misincorporation of dUMP residues by DNA polymerase or due to deamination of cytosine.</text>
</comment>
<keyword evidence="6 9" id="KW-0227">DNA damage</keyword>
<dbReference type="SMART" id="SM00987">
    <property type="entry name" value="UreE_C"/>
    <property type="match status" value="1"/>
</dbReference>
<comment type="caution">
    <text evidence="11">The sequence shown here is derived from an EMBL/GenBank/DDBJ whole genome shotgun (WGS) entry which is preliminary data.</text>
</comment>
<evidence type="ECO:0000256" key="8">
    <source>
        <dbReference type="ARBA" id="ARBA00023204"/>
    </source>
</evidence>
<dbReference type="InterPro" id="IPR002043">
    <property type="entry name" value="UDG_fam1"/>
</dbReference>
<evidence type="ECO:0000313" key="12">
    <source>
        <dbReference type="Proteomes" id="UP000487350"/>
    </source>
</evidence>
<dbReference type="SMART" id="SM00986">
    <property type="entry name" value="UDG"/>
    <property type="match status" value="1"/>
</dbReference>
<evidence type="ECO:0000256" key="2">
    <source>
        <dbReference type="ARBA" id="ARBA00002631"/>
    </source>
</evidence>
<dbReference type="InterPro" id="IPR005122">
    <property type="entry name" value="Uracil-DNA_glycosylase-like"/>
</dbReference>